<evidence type="ECO:0000313" key="2">
    <source>
        <dbReference type="EMBL" id="TFK18215.1"/>
    </source>
</evidence>
<sequence>METAQKDRSDYYCLSTARFIFCLIVLLLVRQILSDGASKSTYCGDSMRQGC</sequence>
<organism evidence="2 3">
    <name type="scientific">Coprinopsis marcescibilis</name>
    <name type="common">Agaric fungus</name>
    <name type="synonym">Psathyrella marcescibilis</name>
    <dbReference type="NCBI Taxonomy" id="230819"/>
    <lineage>
        <taxon>Eukaryota</taxon>
        <taxon>Fungi</taxon>
        <taxon>Dikarya</taxon>
        <taxon>Basidiomycota</taxon>
        <taxon>Agaricomycotina</taxon>
        <taxon>Agaricomycetes</taxon>
        <taxon>Agaricomycetidae</taxon>
        <taxon>Agaricales</taxon>
        <taxon>Agaricineae</taxon>
        <taxon>Psathyrellaceae</taxon>
        <taxon>Coprinopsis</taxon>
    </lineage>
</organism>
<protein>
    <submittedName>
        <fullName evidence="2">Uncharacterized protein</fullName>
    </submittedName>
</protein>
<dbReference type="Proteomes" id="UP000307440">
    <property type="component" value="Unassembled WGS sequence"/>
</dbReference>
<dbReference type="EMBL" id="ML210421">
    <property type="protein sequence ID" value="TFK18215.1"/>
    <property type="molecule type" value="Genomic_DNA"/>
</dbReference>
<keyword evidence="1" id="KW-0812">Transmembrane</keyword>
<accession>A0A5C3KEQ4</accession>
<keyword evidence="1" id="KW-1133">Transmembrane helix</keyword>
<reference evidence="2 3" key="1">
    <citation type="journal article" date="2019" name="Nat. Ecol. Evol.">
        <title>Megaphylogeny resolves global patterns of mushroom evolution.</title>
        <authorList>
            <person name="Varga T."/>
            <person name="Krizsan K."/>
            <person name="Foldi C."/>
            <person name="Dima B."/>
            <person name="Sanchez-Garcia M."/>
            <person name="Sanchez-Ramirez S."/>
            <person name="Szollosi G.J."/>
            <person name="Szarkandi J.G."/>
            <person name="Papp V."/>
            <person name="Albert L."/>
            <person name="Andreopoulos W."/>
            <person name="Angelini C."/>
            <person name="Antonin V."/>
            <person name="Barry K.W."/>
            <person name="Bougher N.L."/>
            <person name="Buchanan P."/>
            <person name="Buyck B."/>
            <person name="Bense V."/>
            <person name="Catcheside P."/>
            <person name="Chovatia M."/>
            <person name="Cooper J."/>
            <person name="Damon W."/>
            <person name="Desjardin D."/>
            <person name="Finy P."/>
            <person name="Geml J."/>
            <person name="Haridas S."/>
            <person name="Hughes K."/>
            <person name="Justo A."/>
            <person name="Karasinski D."/>
            <person name="Kautmanova I."/>
            <person name="Kiss B."/>
            <person name="Kocsube S."/>
            <person name="Kotiranta H."/>
            <person name="LaButti K.M."/>
            <person name="Lechner B.E."/>
            <person name="Liimatainen K."/>
            <person name="Lipzen A."/>
            <person name="Lukacs Z."/>
            <person name="Mihaltcheva S."/>
            <person name="Morgado L.N."/>
            <person name="Niskanen T."/>
            <person name="Noordeloos M.E."/>
            <person name="Ohm R.A."/>
            <person name="Ortiz-Santana B."/>
            <person name="Ovrebo C."/>
            <person name="Racz N."/>
            <person name="Riley R."/>
            <person name="Savchenko A."/>
            <person name="Shiryaev A."/>
            <person name="Soop K."/>
            <person name="Spirin V."/>
            <person name="Szebenyi C."/>
            <person name="Tomsovsky M."/>
            <person name="Tulloss R.E."/>
            <person name="Uehling J."/>
            <person name="Grigoriev I.V."/>
            <person name="Vagvolgyi C."/>
            <person name="Papp T."/>
            <person name="Martin F.M."/>
            <person name="Miettinen O."/>
            <person name="Hibbett D.S."/>
            <person name="Nagy L.G."/>
        </authorList>
    </citation>
    <scope>NUCLEOTIDE SEQUENCE [LARGE SCALE GENOMIC DNA]</scope>
    <source>
        <strain evidence="2 3">CBS 121175</strain>
    </source>
</reference>
<dbReference type="AlphaFoldDB" id="A0A5C3KEQ4"/>
<proteinExistence type="predicted"/>
<feature type="transmembrane region" description="Helical" evidence="1">
    <location>
        <begin position="12"/>
        <end position="33"/>
    </location>
</feature>
<name>A0A5C3KEQ4_COPMA</name>
<keyword evidence="1" id="KW-0472">Membrane</keyword>
<evidence type="ECO:0000313" key="3">
    <source>
        <dbReference type="Proteomes" id="UP000307440"/>
    </source>
</evidence>
<keyword evidence="3" id="KW-1185">Reference proteome</keyword>
<evidence type="ECO:0000256" key="1">
    <source>
        <dbReference type="SAM" id="Phobius"/>
    </source>
</evidence>
<gene>
    <name evidence="2" type="ORF">FA15DRAFT_269242</name>
</gene>